<feature type="region of interest" description="Disordered" evidence="1">
    <location>
        <begin position="143"/>
        <end position="177"/>
    </location>
</feature>
<dbReference type="Proteomes" id="UP000243217">
    <property type="component" value="Unassembled WGS sequence"/>
</dbReference>
<evidence type="ECO:0000313" key="3">
    <source>
        <dbReference type="EMBL" id="OQS02206.1"/>
    </source>
</evidence>
<evidence type="ECO:0008006" key="5">
    <source>
        <dbReference type="Google" id="ProtNLM"/>
    </source>
</evidence>
<comment type="caution">
    <text evidence="3">The sequence shown here is derived from an EMBL/GenBank/DDBJ whole genome shotgun (WGS) entry which is preliminary data.</text>
</comment>
<dbReference type="EMBL" id="JNBS01001192">
    <property type="protein sequence ID" value="OQS02206.1"/>
    <property type="molecule type" value="Genomic_DNA"/>
</dbReference>
<name>A0A1V9ZW10_9STRA</name>
<reference evidence="3 4" key="1">
    <citation type="journal article" date="2014" name="Genome Biol. Evol.">
        <title>The secreted proteins of Achlya hypogyna and Thraustotheca clavata identify the ancestral oomycete secretome and reveal gene acquisitions by horizontal gene transfer.</title>
        <authorList>
            <person name="Misner I."/>
            <person name="Blouin N."/>
            <person name="Leonard G."/>
            <person name="Richards T.A."/>
            <person name="Lane C.E."/>
        </authorList>
    </citation>
    <scope>NUCLEOTIDE SEQUENCE [LARGE SCALE GENOMIC DNA]</scope>
    <source>
        <strain evidence="3 4">ATCC 34112</strain>
    </source>
</reference>
<accession>A0A1V9ZW10</accession>
<protein>
    <recommendedName>
        <fullName evidence="5">Secreted protein</fullName>
    </recommendedName>
</protein>
<keyword evidence="4" id="KW-1185">Reference proteome</keyword>
<evidence type="ECO:0000256" key="1">
    <source>
        <dbReference type="SAM" id="MobiDB-lite"/>
    </source>
</evidence>
<proteinExistence type="predicted"/>
<organism evidence="3 4">
    <name type="scientific">Thraustotheca clavata</name>
    <dbReference type="NCBI Taxonomy" id="74557"/>
    <lineage>
        <taxon>Eukaryota</taxon>
        <taxon>Sar</taxon>
        <taxon>Stramenopiles</taxon>
        <taxon>Oomycota</taxon>
        <taxon>Saprolegniomycetes</taxon>
        <taxon>Saprolegniales</taxon>
        <taxon>Achlyaceae</taxon>
        <taxon>Thraustotheca</taxon>
    </lineage>
</organism>
<evidence type="ECO:0000256" key="2">
    <source>
        <dbReference type="SAM" id="SignalP"/>
    </source>
</evidence>
<sequence>MKSITLLSSLLTIATGASDYPDCTLEILTNAQTGAGIKDKFNTKAAACAEDISISTEQLYAQDIDFTDSEFKALATSANCKEAYGLDALAFEVLNPPCYVNEFGYRMISSNFKTLDWDRFLNGNASIFGNATVANMTIKFPSSTSKSDLPPVKLEGNQTSSRERYIDKPSTTAPPDAKSGVSTIPLMIATVASFVVLLI</sequence>
<feature type="signal peptide" evidence="2">
    <location>
        <begin position="1"/>
        <end position="16"/>
    </location>
</feature>
<feature type="chain" id="PRO_5012438666" description="Secreted protein" evidence="2">
    <location>
        <begin position="17"/>
        <end position="199"/>
    </location>
</feature>
<gene>
    <name evidence="3" type="ORF">THRCLA_21482</name>
</gene>
<keyword evidence="2" id="KW-0732">Signal</keyword>
<evidence type="ECO:0000313" key="4">
    <source>
        <dbReference type="Proteomes" id="UP000243217"/>
    </source>
</evidence>
<dbReference type="AlphaFoldDB" id="A0A1V9ZW10"/>